<dbReference type="OrthoDB" id="9789133at2"/>
<dbReference type="Proteomes" id="UP000215383">
    <property type="component" value="Chromosome 1"/>
</dbReference>
<dbReference type="SMART" id="SM00849">
    <property type="entry name" value="Lactamase_B"/>
    <property type="match status" value="1"/>
</dbReference>
<dbReference type="GeneID" id="78506755"/>
<name>A0A239TL19_9FIRM</name>
<dbReference type="InterPro" id="IPR050114">
    <property type="entry name" value="UPF0173_UPF0282_UlaG_hydrolase"/>
</dbReference>
<dbReference type="Gene3D" id="3.60.15.10">
    <property type="entry name" value="Ribonuclease Z/Hydroxyacylglutathione hydrolase-like"/>
    <property type="match status" value="1"/>
</dbReference>
<dbReference type="HAMAP" id="MF_00457">
    <property type="entry name" value="UPF0173"/>
    <property type="match status" value="1"/>
</dbReference>
<keyword evidence="1 2" id="KW-0378">Hydrolase</keyword>
<dbReference type="EMBL" id="LT906446">
    <property type="protein sequence ID" value="SNU97303.1"/>
    <property type="molecule type" value="Genomic_DNA"/>
</dbReference>
<evidence type="ECO:0000256" key="1">
    <source>
        <dbReference type="ARBA" id="ARBA00022801"/>
    </source>
</evidence>
<comment type="similarity">
    <text evidence="2">Belongs to the UPF0173 family.</text>
</comment>
<dbReference type="InterPro" id="IPR001279">
    <property type="entry name" value="Metallo-B-lactamas"/>
</dbReference>
<dbReference type="InterPro" id="IPR022877">
    <property type="entry name" value="UPF0173"/>
</dbReference>
<sequence>MITFNYYGHACFMLDTGHEKLLFDPFLTFNTQATVKPKDIECDYILVSHAHEDHFSDALKIAEKNHPMIIAIPEIINLFPNGYDNVHGMNLGGSAQFSFGTVTMVPALHSSGVPGGVACGFVIHFNDDTVVYYSGDTALFSDMKLIGEKQKIHYSILPIGDNFTMGIEDAAKAAQLLKTSYVIPIHYNTWPIIEQEPKIFKSYAESIAHCFVKIVKPGQSLDLEYMHK</sequence>
<dbReference type="GO" id="GO:0016787">
    <property type="term" value="F:hydrolase activity"/>
    <property type="evidence" value="ECO:0007669"/>
    <property type="project" value="UniProtKB-UniRule"/>
</dbReference>
<accession>A0A239TL19</accession>
<reference evidence="4 5" key="1">
    <citation type="submission" date="2017-06" db="EMBL/GenBank/DDBJ databases">
        <authorList>
            <consortium name="Pathogen Informatics"/>
        </authorList>
    </citation>
    <scope>NUCLEOTIDE SEQUENCE [LARGE SCALE GENOMIC DNA]</scope>
    <source>
        <strain evidence="4 5">NCTC10570</strain>
    </source>
</reference>
<dbReference type="RefSeq" id="WP_027889630.1">
    <property type="nucleotide sequence ID" value="NZ_CALXYH010000011.1"/>
</dbReference>
<evidence type="ECO:0000313" key="5">
    <source>
        <dbReference type="Proteomes" id="UP000215383"/>
    </source>
</evidence>
<feature type="domain" description="Metallo-beta-lactamase" evidence="3">
    <location>
        <begin position="8"/>
        <end position="186"/>
    </location>
</feature>
<keyword evidence="5" id="KW-1185">Reference proteome</keyword>
<dbReference type="SUPFAM" id="SSF56281">
    <property type="entry name" value="Metallo-hydrolase/oxidoreductase"/>
    <property type="match status" value="1"/>
</dbReference>
<dbReference type="AlphaFoldDB" id="A0A239TL19"/>
<dbReference type="NCBIfam" id="NF001911">
    <property type="entry name" value="PRK00685.1"/>
    <property type="match status" value="1"/>
</dbReference>
<proteinExistence type="inferred from homology"/>
<dbReference type="PANTHER" id="PTHR43546:SF3">
    <property type="entry name" value="UPF0173 METAL-DEPENDENT HYDROLASE MJ1163"/>
    <property type="match status" value="1"/>
</dbReference>
<dbReference type="eggNOG" id="COG2220">
    <property type="taxonomic scope" value="Bacteria"/>
</dbReference>
<evidence type="ECO:0000259" key="3">
    <source>
        <dbReference type="SMART" id="SM00849"/>
    </source>
</evidence>
<evidence type="ECO:0000313" key="4">
    <source>
        <dbReference type="EMBL" id="SNU97303.1"/>
    </source>
</evidence>
<evidence type="ECO:0000256" key="2">
    <source>
        <dbReference type="HAMAP-Rule" id="MF_00457"/>
    </source>
</evidence>
<dbReference type="Pfam" id="PF12706">
    <property type="entry name" value="Lactamase_B_2"/>
    <property type="match status" value="1"/>
</dbReference>
<dbReference type="InterPro" id="IPR036866">
    <property type="entry name" value="RibonucZ/Hydroxyglut_hydro"/>
</dbReference>
<gene>
    <name evidence="4" type="ORF">SAMEA4364220_00730</name>
</gene>
<organism evidence="4 5">
    <name type="scientific">Megamonas hypermegale</name>
    <dbReference type="NCBI Taxonomy" id="158847"/>
    <lineage>
        <taxon>Bacteria</taxon>
        <taxon>Bacillati</taxon>
        <taxon>Bacillota</taxon>
        <taxon>Negativicutes</taxon>
        <taxon>Selenomonadales</taxon>
        <taxon>Selenomonadaceae</taxon>
        <taxon>Megamonas</taxon>
    </lineage>
</organism>
<dbReference type="PANTHER" id="PTHR43546">
    <property type="entry name" value="UPF0173 METAL-DEPENDENT HYDROLASE MJ1163-RELATED"/>
    <property type="match status" value="1"/>
</dbReference>
<protein>
    <recommendedName>
        <fullName evidence="2">UPF0173 metal-dependent hydrolase SAMEA4364220_00730</fullName>
    </recommendedName>
</protein>